<dbReference type="Proteomes" id="UP001304300">
    <property type="component" value="Chromosome"/>
</dbReference>
<keyword evidence="2" id="KW-1185">Reference proteome</keyword>
<name>A0AAQ3LFX5_9BACT</name>
<evidence type="ECO:0008006" key="3">
    <source>
        <dbReference type="Google" id="ProtNLM"/>
    </source>
</evidence>
<dbReference type="RefSeq" id="WP_317835615.1">
    <property type="nucleotide sequence ID" value="NZ_CP136920.1"/>
</dbReference>
<organism evidence="1 2">
    <name type="scientific">Rubellicoccus peritrichatus</name>
    <dbReference type="NCBI Taxonomy" id="3080537"/>
    <lineage>
        <taxon>Bacteria</taxon>
        <taxon>Pseudomonadati</taxon>
        <taxon>Verrucomicrobiota</taxon>
        <taxon>Opitutia</taxon>
        <taxon>Puniceicoccales</taxon>
        <taxon>Cerasicoccaceae</taxon>
        <taxon>Rubellicoccus</taxon>
    </lineage>
</organism>
<dbReference type="Gene3D" id="3.10.180.10">
    <property type="entry name" value="2,3-Dihydroxybiphenyl 1,2-Dioxygenase, domain 1"/>
    <property type="match status" value="1"/>
</dbReference>
<dbReference type="SUPFAM" id="SSF54593">
    <property type="entry name" value="Glyoxalase/Bleomycin resistance protein/Dihydroxybiphenyl dioxygenase"/>
    <property type="match status" value="1"/>
</dbReference>
<gene>
    <name evidence="1" type="ORF">RZN69_08225</name>
</gene>
<accession>A0AAQ3LFX5</accession>
<reference evidence="1 2" key="1">
    <citation type="submission" date="2023-10" db="EMBL/GenBank/DDBJ databases">
        <title>Rubellicoccus peritrichatus gen. nov., sp. nov., isolated from an algae of coral reef tank.</title>
        <authorList>
            <person name="Luo J."/>
        </authorList>
    </citation>
    <scope>NUCLEOTIDE SEQUENCE [LARGE SCALE GENOMIC DNA]</scope>
    <source>
        <strain evidence="1 2">CR14</strain>
    </source>
</reference>
<proteinExistence type="predicted"/>
<evidence type="ECO:0000313" key="1">
    <source>
        <dbReference type="EMBL" id="WOO43078.1"/>
    </source>
</evidence>
<sequence length="140" mass="16121">MRENALIRAVFTIPFSKLDAPKQFFTGLLNFKVVHEESTLAVVERDSIRIHLEQNDGVGIDVDGFEMTAPIVRIETNDIKSIWEEMMARDTEGKHIHPRFKDGPNLRPWGAWEFGVRDENNMVILFQQWEPNCGNGPIDK</sequence>
<dbReference type="AlphaFoldDB" id="A0AAQ3LFX5"/>
<dbReference type="KEGG" id="puo:RZN69_08225"/>
<protein>
    <recommendedName>
        <fullName evidence="3">VOC domain-containing protein</fullName>
    </recommendedName>
</protein>
<evidence type="ECO:0000313" key="2">
    <source>
        <dbReference type="Proteomes" id="UP001304300"/>
    </source>
</evidence>
<dbReference type="EMBL" id="CP136920">
    <property type="protein sequence ID" value="WOO43078.1"/>
    <property type="molecule type" value="Genomic_DNA"/>
</dbReference>
<dbReference type="InterPro" id="IPR029068">
    <property type="entry name" value="Glyas_Bleomycin-R_OHBP_Dase"/>
</dbReference>